<dbReference type="STRING" id="133383.A0A1R0GTW3"/>
<dbReference type="AlphaFoldDB" id="A0A1R0GTW3"/>
<evidence type="ECO:0000256" key="2">
    <source>
        <dbReference type="ARBA" id="ARBA00004186"/>
    </source>
</evidence>
<evidence type="ECO:0000313" key="10">
    <source>
        <dbReference type="Proteomes" id="UP000187455"/>
    </source>
</evidence>
<keyword evidence="6" id="KW-0539">Nucleus</keyword>
<sequence length="1035" mass="116197">MFELPKTNSWIEKSDFEWRNSLKRKIEYLEATTADNKSWLEMYFENFRLSSSQNNQILLLSSTFKSTRSKRYRNRCRTDVRYVFDQIVPEKKLKSTLSKSNNFGIPHSVDSHVLKDSLPSQHTSTLNTPRKTRNNSARLSYYSTLNSKLDFSKSQNHSSQKKVGTAPFLYVHQNDLPKNKVIIDIDTVPDFENTSKIDPSLKPSSLKKSFFYNISPPKSAKFERSTNNHSRIFHSSDIKERSSPNNRNRQFTPNSKSISRVYDSGSNIDHWKKDGTSKSSSKNETLPESISGHSSNARSKKNLSAKNNSKNLSNSVSTDFQDNLDVISEFPIKNSFPHNKFYSSPTTKKSIKKSKNLVSNISKEPRSSISISESPNFRFASDSERIEKSLSREQDLRELLLNSSNSSNSSLTYDDSVISRRSSNTQSNPSKPGRKKKKSDLINPFSDSNKSSKNNSPKLDNIDSPDSSQKSNDTDNKNTLQNKIPPQSNIGIMPDIKTVTPSALSYSPNATTTNNWISTDQANIVMSQGFDMINNNANKYLFNNSGLYLSPSLINQNDSINRMLNMGYNPPQFQLSDGFAQNSLSNQNLQSSVMQNSSLDSDFNAMRNLINIEQIISGRLGGVNSDILNSNSQNNFNSILNDPSFAYINNLNNTYLQSDFNTLSDPNSNMVINNSMLMAQDLQENIDKHNSQNGIIDFQNLQFQQPEIIDSNLPQSEKKDHQARIVDQESSIGACSSNNVDSEIRLRNNEMDMLDFIPLKPNEYQQQTISPEEIDSVLDVASLTEDTNSGNQGFCSGEADNTEKELVKSTQSGSESQMPLKHSTKLDSFDPMQTQNTFRLPDSIEDNLSHIRDRVMSVSSADSVESKTPFKNTPSFNETHTSIIPLGKNSPPEIISDDDDDPENEDLIYELMGDLPPNSSPQTILAAQKMAKKKLRKMRNPDIISTPPWAKTPQLIKALSDQQSVNPDLVFGAVKPIRVEEIFKNPIQKKLDGALARSQGVAALGRSRQSSGVWTGSDALNPTEIAEYNKRMGYN</sequence>
<gene>
    <name evidence="9" type="ORF">AYI68_g5578</name>
</gene>
<feature type="compositionally biased region" description="Polar residues" evidence="7">
    <location>
        <begin position="869"/>
        <end position="882"/>
    </location>
</feature>
<evidence type="ECO:0000313" key="9">
    <source>
        <dbReference type="EMBL" id="OLY80325.1"/>
    </source>
</evidence>
<feature type="compositionally biased region" description="Low complexity" evidence="7">
    <location>
        <begin position="304"/>
        <end position="315"/>
    </location>
</feature>
<dbReference type="EMBL" id="LSSL01003574">
    <property type="protein sequence ID" value="OLY80325.1"/>
    <property type="molecule type" value="Genomic_DNA"/>
</dbReference>
<evidence type="ECO:0000256" key="5">
    <source>
        <dbReference type="ARBA" id="ARBA00023212"/>
    </source>
</evidence>
<comment type="caution">
    <text evidence="9">The sequence shown here is derived from an EMBL/GenBank/DDBJ whole genome shotgun (WGS) entry which is preliminary data.</text>
</comment>
<organism evidence="9 10">
    <name type="scientific">Smittium mucronatum</name>
    <dbReference type="NCBI Taxonomy" id="133383"/>
    <lineage>
        <taxon>Eukaryota</taxon>
        <taxon>Fungi</taxon>
        <taxon>Fungi incertae sedis</taxon>
        <taxon>Zoopagomycota</taxon>
        <taxon>Kickxellomycotina</taxon>
        <taxon>Harpellomycetes</taxon>
        <taxon>Harpellales</taxon>
        <taxon>Legeriomycetaceae</taxon>
        <taxon>Smittium</taxon>
    </lineage>
</organism>
<dbReference type="Pfam" id="PF03941">
    <property type="entry name" value="INCENP_ARK-bind"/>
    <property type="match status" value="1"/>
</dbReference>
<dbReference type="Proteomes" id="UP000187455">
    <property type="component" value="Unassembled WGS sequence"/>
</dbReference>
<evidence type="ECO:0000256" key="1">
    <source>
        <dbReference type="ARBA" id="ARBA00004123"/>
    </source>
</evidence>
<evidence type="ECO:0000256" key="6">
    <source>
        <dbReference type="ARBA" id="ARBA00023242"/>
    </source>
</evidence>
<feature type="compositionally biased region" description="Polar residues" evidence="7">
    <location>
        <begin position="277"/>
        <end position="293"/>
    </location>
</feature>
<feature type="compositionally biased region" description="Polar residues" evidence="7">
    <location>
        <begin position="243"/>
        <end position="258"/>
    </location>
</feature>
<feature type="domain" description="Inner centromere protein ARK-binding" evidence="8">
    <location>
        <begin position="944"/>
        <end position="983"/>
    </location>
</feature>
<dbReference type="OrthoDB" id="6123at2759"/>
<feature type="compositionally biased region" description="Polar residues" evidence="7">
    <location>
        <begin position="419"/>
        <end position="430"/>
    </location>
</feature>
<proteinExistence type="inferred from homology"/>
<protein>
    <recommendedName>
        <fullName evidence="8">Inner centromere protein ARK-binding domain-containing protein</fullName>
    </recommendedName>
</protein>
<dbReference type="GO" id="GO:0005634">
    <property type="term" value="C:nucleus"/>
    <property type="evidence" value="ECO:0007669"/>
    <property type="project" value="UniProtKB-SubCell"/>
</dbReference>
<dbReference type="InterPro" id="IPR005635">
    <property type="entry name" value="Inner_centromere_prot_ARK-bd"/>
</dbReference>
<evidence type="ECO:0000256" key="3">
    <source>
        <dbReference type="ARBA" id="ARBA00010042"/>
    </source>
</evidence>
<feature type="region of interest" description="Disordered" evidence="7">
    <location>
        <begin position="809"/>
        <end position="832"/>
    </location>
</feature>
<evidence type="ECO:0000256" key="4">
    <source>
        <dbReference type="ARBA" id="ARBA00022490"/>
    </source>
</evidence>
<evidence type="ECO:0000256" key="7">
    <source>
        <dbReference type="SAM" id="MobiDB-lite"/>
    </source>
</evidence>
<keyword evidence="4" id="KW-0963">Cytoplasm</keyword>
<feature type="compositionally biased region" description="Polar residues" evidence="7">
    <location>
        <begin position="464"/>
        <end position="490"/>
    </location>
</feature>
<dbReference type="GO" id="GO:0005819">
    <property type="term" value="C:spindle"/>
    <property type="evidence" value="ECO:0007669"/>
    <property type="project" value="UniProtKB-SubCell"/>
</dbReference>
<keyword evidence="5" id="KW-0206">Cytoskeleton</keyword>
<comment type="subcellular location">
    <subcellularLocation>
        <location evidence="2">Cytoplasm</location>
        <location evidence="2">Cytoskeleton</location>
        <location evidence="2">Spindle</location>
    </subcellularLocation>
    <subcellularLocation>
        <location evidence="1">Nucleus</location>
    </subcellularLocation>
</comment>
<reference evidence="9 10" key="1">
    <citation type="journal article" date="2016" name="Mol. Biol. Evol.">
        <title>Genome-Wide Survey of Gut Fungi (Harpellales) Reveals the First Horizontally Transferred Ubiquitin Gene from a Mosquito Host.</title>
        <authorList>
            <person name="Wang Y."/>
            <person name="White M.M."/>
            <person name="Kvist S."/>
            <person name="Moncalvo J.M."/>
        </authorList>
    </citation>
    <scope>NUCLEOTIDE SEQUENCE [LARGE SCALE GENOMIC DNA]</scope>
    <source>
        <strain evidence="9 10">ALG-7-W6</strain>
    </source>
</reference>
<evidence type="ECO:0000259" key="8">
    <source>
        <dbReference type="Pfam" id="PF03941"/>
    </source>
</evidence>
<feature type="region of interest" description="Disordered" evidence="7">
    <location>
        <begin position="404"/>
        <end position="494"/>
    </location>
</feature>
<feature type="region of interest" description="Disordered" evidence="7">
    <location>
        <begin position="860"/>
        <end position="892"/>
    </location>
</feature>
<feature type="region of interest" description="Disordered" evidence="7">
    <location>
        <begin position="337"/>
        <end position="370"/>
    </location>
</feature>
<accession>A0A1R0GTW3</accession>
<feature type="compositionally biased region" description="Low complexity" evidence="7">
    <location>
        <begin position="443"/>
        <end position="459"/>
    </location>
</feature>
<name>A0A1R0GTW3_9FUNG</name>
<keyword evidence="10" id="KW-1185">Reference proteome</keyword>
<feature type="compositionally biased region" description="Low complexity" evidence="7">
    <location>
        <begin position="356"/>
        <end position="370"/>
    </location>
</feature>
<comment type="similarity">
    <text evidence="3">Belongs to the INCENP family.</text>
</comment>
<feature type="region of interest" description="Disordered" evidence="7">
    <location>
        <begin position="217"/>
        <end position="317"/>
    </location>
</feature>